<protein>
    <recommendedName>
        <fullName evidence="3">Alcohol acetyltransferase</fullName>
    </recommendedName>
</protein>
<name>A0AAN6Q9A9_9PEZI</name>
<dbReference type="PANTHER" id="PTHR28037">
    <property type="entry name" value="ALCOHOL O-ACETYLTRANSFERASE 1-RELATED"/>
    <property type="match status" value="1"/>
</dbReference>
<dbReference type="GO" id="GO:0008080">
    <property type="term" value="F:N-acetyltransferase activity"/>
    <property type="evidence" value="ECO:0007669"/>
    <property type="project" value="TreeGrafter"/>
</dbReference>
<reference evidence="1" key="1">
    <citation type="journal article" date="2023" name="Mol. Phylogenet. Evol.">
        <title>Genome-scale phylogeny and comparative genomics of the fungal order Sordariales.</title>
        <authorList>
            <person name="Hensen N."/>
            <person name="Bonometti L."/>
            <person name="Westerberg I."/>
            <person name="Brannstrom I.O."/>
            <person name="Guillou S."/>
            <person name="Cros-Aarteil S."/>
            <person name="Calhoun S."/>
            <person name="Haridas S."/>
            <person name="Kuo A."/>
            <person name="Mondo S."/>
            <person name="Pangilinan J."/>
            <person name="Riley R."/>
            <person name="LaButti K."/>
            <person name="Andreopoulos B."/>
            <person name="Lipzen A."/>
            <person name="Chen C."/>
            <person name="Yan M."/>
            <person name="Daum C."/>
            <person name="Ng V."/>
            <person name="Clum A."/>
            <person name="Steindorff A."/>
            <person name="Ohm R.A."/>
            <person name="Martin F."/>
            <person name="Silar P."/>
            <person name="Natvig D.O."/>
            <person name="Lalanne C."/>
            <person name="Gautier V."/>
            <person name="Ament-Velasquez S.L."/>
            <person name="Kruys A."/>
            <person name="Hutchinson M.I."/>
            <person name="Powell A.J."/>
            <person name="Barry K."/>
            <person name="Miller A.N."/>
            <person name="Grigoriev I.V."/>
            <person name="Debuchy R."/>
            <person name="Gladieux P."/>
            <person name="Hiltunen Thoren M."/>
            <person name="Johannesson H."/>
        </authorList>
    </citation>
    <scope>NUCLEOTIDE SEQUENCE</scope>
    <source>
        <strain evidence="1">CBS 757.83</strain>
    </source>
</reference>
<dbReference type="SUPFAM" id="SSF52777">
    <property type="entry name" value="CoA-dependent acyltransferases"/>
    <property type="match status" value="1"/>
</dbReference>
<dbReference type="PANTHER" id="PTHR28037:SF1">
    <property type="entry name" value="ALCOHOL O-ACETYLTRANSFERASE 1-RELATED"/>
    <property type="match status" value="1"/>
</dbReference>
<reference evidence="1" key="2">
    <citation type="submission" date="2023-05" db="EMBL/GenBank/DDBJ databases">
        <authorList>
            <consortium name="Lawrence Berkeley National Laboratory"/>
            <person name="Steindorff A."/>
            <person name="Hensen N."/>
            <person name="Bonometti L."/>
            <person name="Westerberg I."/>
            <person name="Brannstrom I.O."/>
            <person name="Guillou S."/>
            <person name="Cros-Aarteil S."/>
            <person name="Calhoun S."/>
            <person name="Haridas S."/>
            <person name="Kuo A."/>
            <person name="Mondo S."/>
            <person name="Pangilinan J."/>
            <person name="Riley R."/>
            <person name="Labutti K."/>
            <person name="Andreopoulos B."/>
            <person name="Lipzen A."/>
            <person name="Chen C."/>
            <person name="Yanf M."/>
            <person name="Daum C."/>
            <person name="Ng V."/>
            <person name="Clum A."/>
            <person name="Ohm R."/>
            <person name="Martin F."/>
            <person name="Silar P."/>
            <person name="Natvig D."/>
            <person name="Lalanne C."/>
            <person name="Gautier V."/>
            <person name="Ament-Velasquez S.L."/>
            <person name="Kruys A."/>
            <person name="Hutchinson M.I."/>
            <person name="Powell A.J."/>
            <person name="Barry K."/>
            <person name="Miller A.N."/>
            <person name="Grigoriev I.V."/>
            <person name="Debuchy R."/>
            <person name="Gladieux P."/>
            <person name="Thoren M.H."/>
            <person name="Johannesson H."/>
        </authorList>
    </citation>
    <scope>NUCLEOTIDE SEQUENCE</scope>
    <source>
        <strain evidence="1">CBS 757.83</strain>
    </source>
</reference>
<gene>
    <name evidence="1" type="ORF">N658DRAFT_562945</name>
</gene>
<dbReference type="InterPro" id="IPR023213">
    <property type="entry name" value="CAT-like_dom_sf"/>
</dbReference>
<evidence type="ECO:0008006" key="3">
    <source>
        <dbReference type="Google" id="ProtNLM"/>
    </source>
</evidence>
<sequence>MTTNTGMEALENPIRPLGPSEMYSASRHAVGFYKCVANTCRYSVSLPALGGQALRDVLDTAVANVVLDIPSLSVGIVGEDSNRAQFAQCPSIDLEHHLEYMEKGGVEPGTLHSMLLRILENQHDQSWPEIERRPPWKLTVVVRDPAPENGIIVLDAMFAVHHAVADGRSTALFHSKLLNELNHSSGRPAQLVGRVLDPKGAGVSELVRPQEEFVGFSLSWGLLLKMLWRELAPVWLQGQQPAIPWGGKVITPSPCRTRLRLVTVPAVTVAGVLAACRDNQTTLTPLIHALALESFARQVPREEAAAFHSSTPIDLRPFIDSDSLPGGSSRGLFGVFVTGQYHSFDASTIATMRAAPSKDEIWRVAAGLRHSMKAHINNIPRNDIMSLLGWIPDWRRFWLSKVGKPRQHTWEVSNVGSMPGGQAEMKESSCRGWQIERSAMSQGATVTGAAISISVSGIAGGEIGIVLGWQEGVVNQDMVDALAADLEDWLARLGGVPK</sequence>
<evidence type="ECO:0000313" key="2">
    <source>
        <dbReference type="Proteomes" id="UP001305647"/>
    </source>
</evidence>
<proteinExistence type="predicted"/>
<dbReference type="Proteomes" id="UP001305647">
    <property type="component" value="Unassembled WGS sequence"/>
</dbReference>
<organism evidence="1 2">
    <name type="scientific">Parathielavia hyrcaniae</name>
    <dbReference type="NCBI Taxonomy" id="113614"/>
    <lineage>
        <taxon>Eukaryota</taxon>
        <taxon>Fungi</taxon>
        <taxon>Dikarya</taxon>
        <taxon>Ascomycota</taxon>
        <taxon>Pezizomycotina</taxon>
        <taxon>Sordariomycetes</taxon>
        <taxon>Sordariomycetidae</taxon>
        <taxon>Sordariales</taxon>
        <taxon>Chaetomiaceae</taxon>
        <taxon>Parathielavia</taxon>
    </lineage>
</organism>
<evidence type="ECO:0000313" key="1">
    <source>
        <dbReference type="EMBL" id="KAK4105960.1"/>
    </source>
</evidence>
<dbReference type="Pfam" id="PF07247">
    <property type="entry name" value="AATase"/>
    <property type="match status" value="1"/>
</dbReference>
<accession>A0AAN6Q9A9</accession>
<dbReference type="Gene3D" id="3.30.559.10">
    <property type="entry name" value="Chloramphenicol acetyltransferase-like domain"/>
    <property type="match status" value="1"/>
</dbReference>
<keyword evidence="2" id="KW-1185">Reference proteome</keyword>
<comment type="caution">
    <text evidence="1">The sequence shown here is derived from an EMBL/GenBank/DDBJ whole genome shotgun (WGS) entry which is preliminary data.</text>
</comment>
<dbReference type="InterPro" id="IPR052058">
    <property type="entry name" value="Alcohol_O-acetyltransferase"/>
</dbReference>
<dbReference type="InterPro" id="IPR010828">
    <property type="entry name" value="Atf2/Sli1-like"/>
</dbReference>
<dbReference type="EMBL" id="MU863624">
    <property type="protein sequence ID" value="KAK4105960.1"/>
    <property type="molecule type" value="Genomic_DNA"/>
</dbReference>
<dbReference type="AlphaFoldDB" id="A0AAN6Q9A9"/>